<proteinExistence type="predicted"/>
<organism evidence="1 2">
    <name type="scientific">Amycolatopsis rhabdoformis</name>
    <dbReference type="NCBI Taxonomy" id="1448059"/>
    <lineage>
        <taxon>Bacteria</taxon>
        <taxon>Bacillati</taxon>
        <taxon>Actinomycetota</taxon>
        <taxon>Actinomycetes</taxon>
        <taxon>Pseudonocardiales</taxon>
        <taxon>Pseudonocardiaceae</taxon>
        <taxon>Amycolatopsis</taxon>
    </lineage>
</organism>
<keyword evidence="2" id="KW-1185">Reference proteome</keyword>
<dbReference type="RefSeq" id="WP_326565465.1">
    <property type="nucleotide sequence ID" value="NZ_CP142149.1"/>
</dbReference>
<dbReference type="Proteomes" id="UP001330812">
    <property type="component" value="Chromosome"/>
</dbReference>
<protein>
    <submittedName>
        <fullName evidence="1">DUF3800 domain-containing protein</fullName>
    </submittedName>
</protein>
<evidence type="ECO:0000313" key="1">
    <source>
        <dbReference type="EMBL" id="WSE26494.1"/>
    </source>
</evidence>
<dbReference type="Pfam" id="PF12686">
    <property type="entry name" value="DUF3800"/>
    <property type="match status" value="1"/>
</dbReference>
<name>A0ABZ1HYN2_9PSEU</name>
<dbReference type="InterPro" id="IPR024524">
    <property type="entry name" value="DUF3800"/>
</dbReference>
<dbReference type="EMBL" id="CP142149">
    <property type="protein sequence ID" value="WSE26494.1"/>
    <property type="molecule type" value="Genomic_DNA"/>
</dbReference>
<accession>A0ABZ1HYN2</accession>
<evidence type="ECO:0000313" key="2">
    <source>
        <dbReference type="Proteomes" id="UP001330812"/>
    </source>
</evidence>
<gene>
    <name evidence="1" type="ORF">VSH64_26830</name>
</gene>
<reference evidence="1 2" key="1">
    <citation type="journal article" date="2015" name="Int. J. Syst. Evol. Microbiol.">
        <title>Amycolatopsis rhabdoformis sp. nov., an actinomycete isolated from a tropical forest soil.</title>
        <authorList>
            <person name="Souza W.R."/>
            <person name="Silva R.E."/>
            <person name="Goodfellow M."/>
            <person name="Busarakam K."/>
            <person name="Figueiro F.S."/>
            <person name="Ferreira D."/>
            <person name="Rodrigues-Filho E."/>
            <person name="Moraes L.A.B."/>
            <person name="Zucchi T.D."/>
        </authorList>
    </citation>
    <scope>NUCLEOTIDE SEQUENCE [LARGE SCALE GENOMIC DNA]</scope>
    <source>
        <strain evidence="1 2">NCIMB 14900</strain>
    </source>
</reference>
<sequence length="292" mass="31932">MLPRGTIACDESGSEGVNLIGANTSVFAHAGVRIGTADAADCVAELRERIGSPALEYKANHLLRAKNRAALVWFLGPSGPLAGRAGVVLVDKALFLTGKVVDLLVDRVPYPECLRRRPDARARALHVDGPQVHGAARWSEFLRAFTALLRTSQRREPITPDEFAVRYEDLLSPGAREHVTALRERLRDATLVPPLDPLMPALADTVTHWRPTTVIHDEQPSLTPARLTTLLGPGQAVEFVDSRTDPRVQLADFLAGTTRRLAEHALHHHGDAELTALVRPYLLPTSIWVVPL</sequence>